<dbReference type="EMBL" id="CP002159">
    <property type="protein sequence ID" value="ADL55149.1"/>
    <property type="molecule type" value="Genomic_DNA"/>
</dbReference>
<dbReference type="GO" id="GO:0051536">
    <property type="term" value="F:iron-sulfur cluster binding"/>
    <property type="evidence" value="ECO:0007669"/>
    <property type="project" value="UniProtKB-KW"/>
</dbReference>
<evidence type="ECO:0000313" key="6">
    <source>
        <dbReference type="EMBL" id="ADL55149.1"/>
    </source>
</evidence>
<comment type="cofactor">
    <cofactor evidence="1">
        <name>[4Fe-4S] cluster</name>
        <dbReference type="ChEBI" id="CHEBI:49883"/>
    </cofactor>
</comment>
<dbReference type="eggNOG" id="COG0731">
    <property type="taxonomic scope" value="Bacteria"/>
</dbReference>
<reference evidence="6 7" key="1">
    <citation type="submission" date="2010-08" db="EMBL/GenBank/DDBJ databases">
        <title>Complete sequence of Gallionella capsiferriformans ES-2.</title>
        <authorList>
            <consortium name="US DOE Joint Genome Institute"/>
            <person name="Lucas S."/>
            <person name="Copeland A."/>
            <person name="Lapidus A."/>
            <person name="Cheng J.-F."/>
            <person name="Bruce D."/>
            <person name="Goodwin L."/>
            <person name="Pitluck S."/>
            <person name="Chertkov O."/>
            <person name="Davenport K.W."/>
            <person name="Detter J.C."/>
            <person name="Han C."/>
            <person name="Tapia R."/>
            <person name="Land M."/>
            <person name="Hauser L."/>
            <person name="Chang Y.-J."/>
            <person name="Jeffries C."/>
            <person name="Kyrpides N."/>
            <person name="Ivanova N."/>
            <person name="Mikhailova N."/>
            <person name="Shelobolina E.S."/>
            <person name="Picardal F."/>
            <person name="Roden E."/>
            <person name="Emerson D."/>
            <person name="Woyke T."/>
        </authorList>
    </citation>
    <scope>NUCLEOTIDE SEQUENCE [LARGE SCALE GENOMIC DNA]</scope>
    <source>
        <strain evidence="6 7">ES-2</strain>
    </source>
</reference>
<keyword evidence="4" id="KW-0408">Iron</keyword>
<dbReference type="InterPro" id="IPR013785">
    <property type="entry name" value="Aldolase_TIM"/>
</dbReference>
<evidence type="ECO:0000313" key="7">
    <source>
        <dbReference type="Proteomes" id="UP000001235"/>
    </source>
</evidence>
<dbReference type="RefSeq" id="WP_013293089.1">
    <property type="nucleotide sequence ID" value="NC_014394.1"/>
</dbReference>
<dbReference type="CDD" id="cd01335">
    <property type="entry name" value="Radical_SAM"/>
    <property type="match status" value="1"/>
</dbReference>
<protein>
    <submittedName>
        <fullName evidence="6">Radical SAM domain-containing protein</fullName>
    </submittedName>
</protein>
<dbReference type="Gene3D" id="3.20.20.70">
    <property type="entry name" value="Aldolase class I"/>
    <property type="match status" value="1"/>
</dbReference>
<dbReference type="InterPro" id="IPR007197">
    <property type="entry name" value="rSAM"/>
</dbReference>
<sequence length="290" mass="31946">MTNSSAKSGGVLNVVNHDRNSAALHYVYPVISRRAGGVSVGINLNPNNACNWRCVYCQVPELTRGTAPPVDLQLLDTELRSFLTELLHGDFMQKRVPVEARRINDIALSGNGEPTSAIAFAEVISLISRVRRELAVPDEVKTVLITNGSLLHRVDVQAGLREMAQIHGEVWFKLDRASVAARLQVNDTHLRQDQVRMNLIAAMSCCPTWLQTCWFAMDGAPPSLQDEEDYLAFVGELVRAGYPLQGVLLYGLARPSMQAESERLSALPTELMQAFADRITQLGLPVKISV</sequence>
<dbReference type="SUPFAM" id="SSF102114">
    <property type="entry name" value="Radical SAM enzymes"/>
    <property type="match status" value="1"/>
</dbReference>
<keyword evidence="3" id="KW-0479">Metal-binding</keyword>
<evidence type="ECO:0000256" key="2">
    <source>
        <dbReference type="ARBA" id="ARBA00022691"/>
    </source>
</evidence>
<evidence type="ECO:0000256" key="3">
    <source>
        <dbReference type="ARBA" id="ARBA00022723"/>
    </source>
</evidence>
<keyword evidence="2" id="KW-0949">S-adenosyl-L-methionine</keyword>
<evidence type="ECO:0000256" key="4">
    <source>
        <dbReference type="ARBA" id="ARBA00023004"/>
    </source>
</evidence>
<dbReference type="GO" id="GO:0046872">
    <property type="term" value="F:metal ion binding"/>
    <property type="evidence" value="ECO:0007669"/>
    <property type="project" value="UniProtKB-KW"/>
</dbReference>
<gene>
    <name evidence="6" type="ordered locus">Galf_1121</name>
</gene>
<accession>D9SF52</accession>
<evidence type="ECO:0000256" key="5">
    <source>
        <dbReference type="ARBA" id="ARBA00023014"/>
    </source>
</evidence>
<name>D9SF52_GALCS</name>
<dbReference type="AlphaFoldDB" id="D9SF52"/>
<dbReference type="HOGENOM" id="CLU_064707_0_0_4"/>
<organism evidence="6 7">
    <name type="scientific">Gallionella capsiferriformans (strain ES-2)</name>
    <name type="common">Gallionella ferruginea capsiferriformans (strain ES-2)</name>
    <dbReference type="NCBI Taxonomy" id="395494"/>
    <lineage>
        <taxon>Bacteria</taxon>
        <taxon>Pseudomonadati</taxon>
        <taxon>Pseudomonadota</taxon>
        <taxon>Betaproteobacteria</taxon>
        <taxon>Nitrosomonadales</taxon>
        <taxon>Gallionellaceae</taxon>
        <taxon>Gallionella</taxon>
    </lineage>
</organism>
<proteinExistence type="predicted"/>
<dbReference type="STRING" id="395494.Galf_1121"/>
<dbReference type="InterPro" id="IPR058240">
    <property type="entry name" value="rSAM_sf"/>
</dbReference>
<dbReference type="Proteomes" id="UP000001235">
    <property type="component" value="Chromosome"/>
</dbReference>
<dbReference type="GO" id="GO:0003824">
    <property type="term" value="F:catalytic activity"/>
    <property type="evidence" value="ECO:0007669"/>
    <property type="project" value="InterPro"/>
</dbReference>
<keyword evidence="5" id="KW-0411">Iron-sulfur</keyword>
<dbReference type="KEGG" id="gca:Galf_1121"/>
<evidence type="ECO:0000256" key="1">
    <source>
        <dbReference type="ARBA" id="ARBA00001966"/>
    </source>
</evidence>
<keyword evidence="7" id="KW-1185">Reference proteome</keyword>
<dbReference type="SFLD" id="SFLDS00029">
    <property type="entry name" value="Radical_SAM"/>
    <property type="match status" value="1"/>
</dbReference>